<organism evidence="1 2">
    <name type="scientific">Acanthosepion pharaonis</name>
    <name type="common">Pharaoh cuttlefish</name>
    <name type="synonym">Sepia pharaonis</name>
    <dbReference type="NCBI Taxonomy" id="158019"/>
    <lineage>
        <taxon>Eukaryota</taxon>
        <taxon>Metazoa</taxon>
        <taxon>Spiralia</taxon>
        <taxon>Lophotrochozoa</taxon>
        <taxon>Mollusca</taxon>
        <taxon>Cephalopoda</taxon>
        <taxon>Coleoidea</taxon>
        <taxon>Decapodiformes</taxon>
        <taxon>Sepiida</taxon>
        <taxon>Sepiina</taxon>
        <taxon>Sepiidae</taxon>
        <taxon>Acanthosepion</taxon>
    </lineage>
</organism>
<sequence length="348" mass="40375">MKVRVGRFGLLILWAGQKKNLVGCVSSVEVRTADRNRHLKATRQKKRRYLHDELKMAGTNISSVWKMLFLLLPASICVYGEYIQSLYKLLENGNNVYLQDGTQAEFKSFKSHTRIQCASSCMRQEFCHIWRIDNGYCHMFHSFLDKVKVNTTTDPNQLTYYELKEVNNWIKVYFLKGESGFKGAPSFLGQGTYTSWGPASCTQNFCKDFFRSLLIDIWFYLPIKEVKLSLFINTTEVVYLLFDGRGTNSQNWYTMSRVRKSPWKDVYKGALNNCFCIDLESLRSFYASKSHDGCPNDLGWIAVTEPKKACRWDQHPAYPFILYSKKDYATQWEVEYGIADALAVYISI</sequence>
<dbReference type="EMBL" id="CAHIKZ030001282">
    <property type="protein sequence ID" value="CAE1258627.1"/>
    <property type="molecule type" value="Genomic_DNA"/>
</dbReference>
<gene>
    <name evidence="1" type="ORF">SPHA_31320</name>
</gene>
<evidence type="ECO:0008006" key="3">
    <source>
        <dbReference type="Google" id="ProtNLM"/>
    </source>
</evidence>
<protein>
    <recommendedName>
        <fullName evidence="3">Apple domain-containing protein</fullName>
    </recommendedName>
</protein>
<proteinExistence type="predicted"/>
<reference evidence="1" key="1">
    <citation type="submission" date="2021-01" db="EMBL/GenBank/DDBJ databases">
        <authorList>
            <person name="Li R."/>
            <person name="Bekaert M."/>
        </authorList>
    </citation>
    <scope>NUCLEOTIDE SEQUENCE</scope>
    <source>
        <strain evidence="1">Farmed</strain>
    </source>
</reference>
<keyword evidence="2" id="KW-1185">Reference proteome</keyword>
<dbReference type="OrthoDB" id="6077660at2759"/>
<name>A0A812C897_ACAPH</name>
<comment type="caution">
    <text evidence="1">The sequence shown here is derived from an EMBL/GenBank/DDBJ whole genome shotgun (WGS) entry which is preliminary data.</text>
</comment>
<evidence type="ECO:0000313" key="2">
    <source>
        <dbReference type="Proteomes" id="UP000597762"/>
    </source>
</evidence>
<accession>A0A812C897</accession>
<dbReference type="AlphaFoldDB" id="A0A812C897"/>
<evidence type="ECO:0000313" key="1">
    <source>
        <dbReference type="EMBL" id="CAE1258627.1"/>
    </source>
</evidence>
<dbReference type="Proteomes" id="UP000597762">
    <property type="component" value="Unassembled WGS sequence"/>
</dbReference>